<organism evidence="2 3">
    <name type="scientific">Nepenthes gracilis</name>
    <name type="common">Slender pitcher plant</name>
    <dbReference type="NCBI Taxonomy" id="150966"/>
    <lineage>
        <taxon>Eukaryota</taxon>
        <taxon>Viridiplantae</taxon>
        <taxon>Streptophyta</taxon>
        <taxon>Embryophyta</taxon>
        <taxon>Tracheophyta</taxon>
        <taxon>Spermatophyta</taxon>
        <taxon>Magnoliopsida</taxon>
        <taxon>eudicotyledons</taxon>
        <taxon>Gunneridae</taxon>
        <taxon>Pentapetalae</taxon>
        <taxon>Caryophyllales</taxon>
        <taxon>Nepenthaceae</taxon>
        <taxon>Nepenthes</taxon>
    </lineage>
</organism>
<proteinExistence type="predicted"/>
<evidence type="ECO:0000256" key="1">
    <source>
        <dbReference type="SAM" id="MobiDB-lite"/>
    </source>
</evidence>
<dbReference type="Proteomes" id="UP001279734">
    <property type="component" value="Unassembled WGS sequence"/>
</dbReference>
<dbReference type="EMBL" id="BSYO01000030">
    <property type="protein sequence ID" value="GMH25933.1"/>
    <property type="molecule type" value="Genomic_DNA"/>
</dbReference>
<reference evidence="2" key="1">
    <citation type="submission" date="2023-05" db="EMBL/GenBank/DDBJ databases">
        <title>Nepenthes gracilis genome sequencing.</title>
        <authorList>
            <person name="Fukushima K."/>
        </authorList>
    </citation>
    <scope>NUCLEOTIDE SEQUENCE</scope>
    <source>
        <strain evidence="2">SING2019-196</strain>
    </source>
</reference>
<feature type="region of interest" description="Disordered" evidence="1">
    <location>
        <begin position="76"/>
        <end position="100"/>
    </location>
</feature>
<comment type="caution">
    <text evidence="2">The sequence shown here is derived from an EMBL/GenBank/DDBJ whole genome shotgun (WGS) entry which is preliminary data.</text>
</comment>
<accession>A0AAD3Y1Q5</accession>
<protein>
    <submittedName>
        <fullName evidence="2">Uncharacterized protein</fullName>
    </submittedName>
</protein>
<evidence type="ECO:0000313" key="3">
    <source>
        <dbReference type="Proteomes" id="UP001279734"/>
    </source>
</evidence>
<sequence length="118" mass="13160">MISDYTQSPVLQDRIQEVALAFEASSEDVVNPSIGPAKIQPQPIINPPRLEKEIRCPEISTSNPMDVQERIHPDWMNIPASSSHPSPRGYPDRASTPTLRISPNEAALNVRFIQASFR</sequence>
<keyword evidence="3" id="KW-1185">Reference proteome</keyword>
<evidence type="ECO:0000313" key="2">
    <source>
        <dbReference type="EMBL" id="GMH25933.1"/>
    </source>
</evidence>
<gene>
    <name evidence="2" type="ORF">Nepgr_027776</name>
</gene>
<name>A0AAD3Y1Q5_NEPGR</name>
<dbReference type="AlphaFoldDB" id="A0AAD3Y1Q5"/>